<keyword evidence="2" id="KW-1185">Reference proteome</keyword>
<reference evidence="1 2" key="1">
    <citation type="submission" date="2024-08" db="EMBL/GenBank/DDBJ databases">
        <title>Whole-genome sequencing of halo(alkali)philic microorganisms from hypersaline lakes.</title>
        <authorList>
            <person name="Sorokin D.Y."/>
            <person name="Merkel A.Y."/>
            <person name="Messina E."/>
            <person name="Yakimov M."/>
        </authorList>
    </citation>
    <scope>NUCLEOTIDE SEQUENCE [LARGE SCALE GENOMIC DNA]</scope>
    <source>
        <strain evidence="1 2">AB-hyl4</strain>
    </source>
</reference>
<dbReference type="Proteomes" id="UP001575105">
    <property type="component" value="Unassembled WGS sequence"/>
</dbReference>
<evidence type="ECO:0000313" key="2">
    <source>
        <dbReference type="Proteomes" id="UP001575105"/>
    </source>
</evidence>
<gene>
    <name evidence="1" type="ORF">ACERK3_05055</name>
</gene>
<evidence type="ECO:0000313" key="1">
    <source>
        <dbReference type="EMBL" id="MFA9477659.1"/>
    </source>
</evidence>
<comment type="caution">
    <text evidence="1">The sequence shown here is derived from an EMBL/GenBank/DDBJ whole genome shotgun (WGS) entry which is preliminary data.</text>
</comment>
<organism evidence="1 2">
    <name type="scientific">Natronomicrosphaera hydrolytica</name>
    <dbReference type="NCBI Taxonomy" id="3242702"/>
    <lineage>
        <taxon>Bacteria</taxon>
        <taxon>Pseudomonadati</taxon>
        <taxon>Planctomycetota</taxon>
        <taxon>Phycisphaerae</taxon>
        <taxon>Phycisphaerales</taxon>
        <taxon>Phycisphaeraceae</taxon>
        <taxon>Natronomicrosphaera</taxon>
    </lineage>
</organism>
<dbReference type="RefSeq" id="WP_425344586.1">
    <property type="nucleotide sequence ID" value="NZ_JBGUBD010000003.1"/>
</dbReference>
<accession>A0ABV4U497</accession>
<protein>
    <submittedName>
        <fullName evidence="1">Uncharacterized protein</fullName>
    </submittedName>
</protein>
<sequence>MTGKQWCISMFVVGVLAMQASTFVTGTRVWPFMAYCMYTQVSYGTPSTVVISVTAMLDDGSEMRIDSEAAGLTWHGWYRNFERPMMAGDEQVAREAAERIASLHGVTVRSMRVDVTRYNILPDEGLVETLEGVAFDLSSAAGEGGLDE</sequence>
<name>A0ABV4U497_9BACT</name>
<proteinExistence type="predicted"/>
<dbReference type="EMBL" id="JBGUBD010000003">
    <property type="protein sequence ID" value="MFA9477659.1"/>
    <property type="molecule type" value="Genomic_DNA"/>
</dbReference>